<feature type="region of interest" description="Disordered" evidence="1">
    <location>
        <begin position="16"/>
        <end position="40"/>
    </location>
</feature>
<keyword evidence="2" id="KW-0472">Membrane</keyword>
<reference evidence="3 4" key="1">
    <citation type="submission" date="2023-08" db="EMBL/GenBank/DDBJ databases">
        <authorList>
            <person name="Palmer J.M."/>
        </authorList>
    </citation>
    <scope>NUCLEOTIDE SEQUENCE [LARGE SCALE GENOMIC DNA]</scope>
    <source>
        <strain evidence="3 4">TWF481</strain>
    </source>
</reference>
<proteinExistence type="predicted"/>
<organism evidence="3 4">
    <name type="scientific">Arthrobotrys musiformis</name>
    <dbReference type="NCBI Taxonomy" id="47236"/>
    <lineage>
        <taxon>Eukaryota</taxon>
        <taxon>Fungi</taxon>
        <taxon>Dikarya</taxon>
        <taxon>Ascomycota</taxon>
        <taxon>Pezizomycotina</taxon>
        <taxon>Orbiliomycetes</taxon>
        <taxon>Orbiliales</taxon>
        <taxon>Orbiliaceae</taxon>
        <taxon>Arthrobotrys</taxon>
    </lineage>
</organism>
<feature type="transmembrane region" description="Helical" evidence="2">
    <location>
        <begin position="134"/>
        <end position="154"/>
    </location>
</feature>
<sequence>MLSRFFMNRRVTFNANDEETASNAPVPPPARSQTAPPPSYTKFTPGGRLEFLKDIEAYQAACLINKVVEIPIDDPAPAYDLHEFANTTTPPNPPDDKEVFRVKFQKKLSELKEFLQRRPCGNSKLTRNALSEKGILLICAVILILLGGFAAAWVAIFHHVALVVTLGIVWVATLVKFLYTGWRYYHKRKLLTAINAALLKVDNFERLEDGTVRVIKKGAMRAVPGSYWVESAISSRRGGARY</sequence>
<keyword evidence="4" id="KW-1185">Reference proteome</keyword>
<protein>
    <submittedName>
        <fullName evidence="3">Uncharacterized protein</fullName>
    </submittedName>
</protein>
<accession>A0AAV9WI16</accession>
<evidence type="ECO:0000256" key="1">
    <source>
        <dbReference type="SAM" id="MobiDB-lite"/>
    </source>
</evidence>
<dbReference type="Proteomes" id="UP001370758">
    <property type="component" value="Unassembled WGS sequence"/>
</dbReference>
<evidence type="ECO:0000313" key="4">
    <source>
        <dbReference type="Proteomes" id="UP001370758"/>
    </source>
</evidence>
<dbReference type="AlphaFoldDB" id="A0AAV9WI16"/>
<name>A0AAV9WI16_9PEZI</name>
<evidence type="ECO:0000256" key="2">
    <source>
        <dbReference type="SAM" id="Phobius"/>
    </source>
</evidence>
<keyword evidence="2" id="KW-1133">Transmembrane helix</keyword>
<feature type="transmembrane region" description="Helical" evidence="2">
    <location>
        <begin position="160"/>
        <end position="179"/>
    </location>
</feature>
<keyword evidence="2" id="KW-0812">Transmembrane</keyword>
<feature type="compositionally biased region" description="Pro residues" evidence="1">
    <location>
        <begin position="25"/>
        <end position="39"/>
    </location>
</feature>
<evidence type="ECO:0000313" key="3">
    <source>
        <dbReference type="EMBL" id="KAK6509179.1"/>
    </source>
</evidence>
<comment type="caution">
    <text evidence="3">The sequence shown here is derived from an EMBL/GenBank/DDBJ whole genome shotgun (WGS) entry which is preliminary data.</text>
</comment>
<gene>
    <name evidence="3" type="ORF">TWF481_003940</name>
</gene>
<dbReference type="EMBL" id="JAVHJL010000002">
    <property type="protein sequence ID" value="KAK6509179.1"/>
    <property type="molecule type" value="Genomic_DNA"/>
</dbReference>